<evidence type="ECO:0000256" key="4">
    <source>
        <dbReference type="ARBA" id="ARBA00022525"/>
    </source>
</evidence>
<feature type="domain" description="PLD phosphodiesterase" evidence="6">
    <location>
        <begin position="301"/>
        <end position="327"/>
    </location>
</feature>
<name>A0ABQ3LL28_9SPHN</name>
<gene>
    <name evidence="7" type="ORF">GCM10008023_26050</name>
</gene>
<dbReference type="SUPFAM" id="SSF56024">
    <property type="entry name" value="Phospholipase D/nuclease"/>
    <property type="match status" value="2"/>
</dbReference>
<dbReference type="Proteomes" id="UP000652430">
    <property type="component" value="Unassembled WGS sequence"/>
</dbReference>
<dbReference type="InterPro" id="IPR001736">
    <property type="entry name" value="PLipase_D/transphosphatidylase"/>
</dbReference>
<proteinExistence type="predicted"/>
<keyword evidence="4" id="KW-0964">Secreted</keyword>
<keyword evidence="8" id="KW-1185">Reference proteome</keyword>
<evidence type="ECO:0000259" key="6">
    <source>
        <dbReference type="PROSITE" id="PS50035"/>
    </source>
</evidence>
<organism evidence="7 8">
    <name type="scientific">Sphingomonas glacialis</name>
    <dbReference type="NCBI Taxonomy" id="658225"/>
    <lineage>
        <taxon>Bacteria</taxon>
        <taxon>Pseudomonadati</taxon>
        <taxon>Pseudomonadota</taxon>
        <taxon>Alphaproteobacteria</taxon>
        <taxon>Sphingomonadales</taxon>
        <taxon>Sphingomonadaceae</taxon>
        <taxon>Sphingomonas</taxon>
    </lineage>
</organism>
<dbReference type="InterPro" id="IPR025202">
    <property type="entry name" value="PLD-like_dom"/>
</dbReference>
<comment type="function">
    <text evidence="1">Could be a virulence factor.</text>
</comment>
<dbReference type="SMART" id="SM00155">
    <property type="entry name" value="PLDc"/>
    <property type="match status" value="2"/>
</dbReference>
<dbReference type="PANTHER" id="PTHR21248:SF12">
    <property type="entry name" value="CARDIOLIPIN SYNTHASE C"/>
    <property type="match status" value="1"/>
</dbReference>
<reference evidence="8" key="1">
    <citation type="journal article" date="2019" name="Int. J. Syst. Evol. Microbiol.">
        <title>The Global Catalogue of Microorganisms (GCM) 10K type strain sequencing project: providing services to taxonomists for standard genome sequencing and annotation.</title>
        <authorList>
            <consortium name="The Broad Institute Genomics Platform"/>
            <consortium name="The Broad Institute Genome Sequencing Center for Infectious Disease"/>
            <person name="Wu L."/>
            <person name="Ma J."/>
        </authorList>
    </citation>
    <scope>NUCLEOTIDE SEQUENCE [LARGE SCALE GENOMIC DNA]</scope>
    <source>
        <strain evidence="8">CGMCC 1.8957</strain>
    </source>
</reference>
<sequence length="402" mass="45373">MRKPGIAITTALMSEPAPQPSFTVAGNRLTMLDTGPRRLDTLIALIDAAKATLRIIYYIYVDDDAGAQVRAAMIRAAERGVKVALVVDGLGSEVAESHHFFEPLRDANVEVCRFVPRWGRRYLLRNHQKLALADGESSEARAIIGGFNVEDAYFGTPAEQAWRDLGLLIEGPAAQRITGYFDALSNWSKQPKPPLRALRRALKAWSEPDGQVRWLFGGPTRRLSPWARAVKRDLERAAKVDLISAYFAPNPGMLRRLDRAGLRGTVRIVLASKNDHGAAIWASRFTYAGLLRKRVQIYEYQPTKLHTKLFLIDDVVYIGSANYDIRSLFLNLEMMLRIDDPAFAAHVRGYVDGEVGQSERITAQAYRENTDWWTRTRQFAAFFVMTVLDYNITKQLNFGREK</sequence>
<dbReference type="CDD" id="cd09110">
    <property type="entry name" value="PLDc_CLS_1"/>
    <property type="match status" value="1"/>
</dbReference>
<comment type="subcellular location">
    <subcellularLocation>
        <location evidence="2">Secreted</location>
    </subcellularLocation>
</comment>
<evidence type="ECO:0000256" key="5">
    <source>
        <dbReference type="ARBA" id="ARBA00029594"/>
    </source>
</evidence>
<protein>
    <recommendedName>
        <fullName evidence="3">Phospholipase D</fullName>
    </recommendedName>
    <alternativeName>
        <fullName evidence="5">Choline phosphatase</fullName>
    </alternativeName>
</protein>
<comment type="caution">
    <text evidence="7">The sequence shown here is derived from an EMBL/GenBank/DDBJ whole genome shotgun (WGS) entry which is preliminary data.</text>
</comment>
<dbReference type="EMBL" id="BNAQ01000003">
    <property type="protein sequence ID" value="GHH19238.1"/>
    <property type="molecule type" value="Genomic_DNA"/>
</dbReference>
<feature type="domain" description="PLD phosphodiesterase" evidence="6">
    <location>
        <begin position="122"/>
        <end position="153"/>
    </location>
</feature>
<dbReference type="Gene3D" id="3.30.870.10">
    <property type="entry name" value="Endonuclease Chain A"/>
    <property type="match status" value="2"/>
</dbReference>
<evidence type="ECO:0000313" key="7">
    <source>
        <dbReference type="EMBL" id="GHH19238.1"/>
    </source>
</evidence>
<dbReference type="Pfam" id="PF13091">
    <property type="entry name" value="PLDc_2"/>
    <property type="match status" value="2"/>
</dbReference>
<accession>A0ABQ3LL28</accession>
<evidence type="ECO:0000256" key="3">
    <source>
        <dbReference type="ARBA" id="ARBA00018392"/>
    </source>
</evidence>
<dbReference type="PANTHER" id="PTHR21248">
    <property type="entry name" value="CARDIOLIPIN SYNTHASE"/>
    <property type="match status" value="1"/>
</dbReference>
<evidence type="ECO:0000256" key="2">
    <source>
        <dbReference type="ARBA" id="ARBA00004613"/>
    </source>
</evidence>
<evidence type="ECO:0000256" key="1">
    <source>
        <dbReference type="ARBA" id="ARBA00003145"/>
    </source>
</evidence>
<evidence type="ECO:0000313" key="8">
    <source>
        <dbReference type="Proteomes" id="UP000652430"/>
    </source>
</evidence>
<dbReference type="PROSITE" id="PS50035">
    <property type="entry name" value="PLD"/>
    <property type="match status" value="2"/>
</dbReference>